<dbReference type="InterPro" id="IPR045720">
    <property type="entry name" value="DUF6074"/>
</dbReference>
<organism evidence="1 2">
    <name type="scientific">Prosthecomicrobium pneumaticum</name>
    <dbReference type="NCBI Taxonomy" id="81895"/>
    <lineage>
        <taxon>Bacteria</taxon>
        <taxon>Pseudomonadati</taxon>
        <taxon>Pseudomonadota</taxon>
        <taxon>Alphaproteobacteria</taxon>
        <taxon>Hyphomicrobiales</taxon>
        <taxon>Kaistiaceae</taxon>
        <taxon>Prosthecomicrobium</taxon>
    </lineage>
</organism>
<dbReference type="RefSeq" id="WP_183858063.1">
    <property type="nucleotide sequence ID" value="NZ_JACHOO010000009.1"/>
</dbReference>
<dbReference type="AlphaFoldDB" id="A0A7W9FPR2"/>
<evidence type="ECO:0000313" key="2">
    <source>
        <dbReference type="Proteomes" id="UP000523821"/>
    </source>
</evidence>
<gene>
    <name evidence="1" type="ORF">GGQ63_003712</name>
</gene>
<dbReference type="Pfam" id="PF19551">
    <property type="entry name" value="DUF6074"/>
    <property type="match status" value="1"/>
</dbReference>
<protein>
    <submittedName>
        <fullName evidence="1">Uncharacterized protein</fullName>
    </submittedName>
</protein>
<dbReference type="EMBL" id="JACHOO010000009">
    <property type="protein sequence ID" value="MBB5754624.1"/>
    <property type="molecule type" value="Genomic_DNA"/>
</dbReference>
<comment type="caution">
    <text evidence="1">The sequence shown here is derived from an EMBL/GenBank/DDBJ whole genome shotgun (WGS) entry which is preliminary data.</text>
</comment>
<dbReference type="Proteomes" id="UP000523821">
    <property type="component" value="Unassembled WGS sequence"/>
</dbReference>
<keyword evidence="2" id="KW-1185">Reference proteome</keyword>
<name>A0A7W9FPR2_9HYPH</name>
<reference evidence="1 2" key="1">
    <citation type="submission" date="2020-08" db="EMBL/GenBank/DDBJ databases">
        <title>Genomic Encyclopedia of Type Strains, Phase IV (KMG-IV): sequencing the most valuable type-strain genomes for metagenomic binning, comparative biology and taxonomic classification.</title>
        <authorList>
            <person name="Goeker M."/>
        </authorList>
    </citation>
    <scope>NUCLEOTIDE SEQUENCE [LARGE SCALE GENOMIC DNA]</scope>
    <source>
        <strain evidence="1 2">DSM 16268</strain>
    </source>
</reference>
<accession>A0A7W9FPR2</accession>
<proteinExistence type="predicted"/>
<evidence type="ECO:0000313" key="1">
    <source>
        <dbReference type="EMBL" id="MBB5754624.1"/>
    </source>
</evidence>
<sequence>MQLEIAFDVPAAPAPVAEAPAAPRREIVVFPFDREATEIRRIARWMRAHPVERWQKYWRTEANRRFGRLQVLGVPEDRIHDQIEALRRAIIAELRREDAR</sequence>